<dbReference type="PROSITE" id="PS50995">
    <property type="entry name" value="HTH_MARR_2"/>
    <property type="match status" value="1"/>
</dbReference>
<evidence type="ECO:0000313" key="2">
    <source>
        <dbReference type="EMBL" id="NHB75966.1"/>
    </source>
</evidence>
<protein>
    <submittedName>
        <fullName evidence="2">MarR family transcriptional regulator</fullName>
    </submittedName>
</protein>
<dbReference type="InterPro" id="IPR036388">
    <property type="entry name" value="WH-like_DNA-bd_sf"/>
</dbReference>
<dbReference type="PRINTS" id="PR00598">
    <property type="entry name" value="HTHMARR"/>
</dbReference>
<dbReference type="InterPro" id="IPR000835">
    <property type="entry name" value="HTH_MarR-typ"/>
</dbReference>
<dbReference type="InterPro" id="IPR039422">
    <property type="entry name" value="MarR/SlyA-like"/>
</dbReference>
<gene>
    <name evidence="2" type="ORF">G8O29_04310</name>
</gene>
<evidence type="ECO:0000259" key="1">
    <source>
        <dbReference type="PROSITE" id="PS50995"/>
    </source>
</evidence>
<dbReference type="SUPFAM" id="SSF46785">
    <property type="entry name" value="Winged helix' DNA-binding domain"/>
    <property type="match status" value="1"/>
</dbReference>
<comment type="caution">
    <text evidence="2">The sequence shown here is derived from an EMBL/GenBank/DDBJ whole genome shotgun (WGS) entry which is preliminary data.</text>
</comment>
<reference evidence="2 3" key="1">
    <citation type="journal article" date="2022" name="Microorganisms">
        <title>Genome Sequence and Characterization of a Xanthorhodopsin-Containing, Aerobic Anoxygenic Phototrophic Rhodobacter Species, Isolated from Mesophilic Conditions at Yellowstone National Park.</title>
        <authorList>
            <person name="Kyndt J.A."/>
            <person name="Robertson S."/>
            <person name="Shoffstall I.B."/>
            <person name="Ramaley R.F."/>
            <person name="Meyer T.E."/>
        </authorList>
    </citation>
    <scope>NUCLEOTIDE SEQUENCE [LARGE SCALE GENOMIC DNA]</scope>
    <source>
        <strain evidence="2 3">M37P</strain>
    </source>
</reference>
<dbReference type="PANTHER" id="PTHR33164:SF43">
    <property type="entry name" value="HTH-TYPE TRANSCRIPTIONAL REPRESSOR YETL"/>
    <property type="match status" value="1"/>
</dbReference>
<proteinExistence type="predicted"/>
<dbReference type="Pfam" id="PF12802">
    <property type="entry name" value="MarR_2"/>
    <property type="match status" value="1"/>
</dbReference>
<keyword evidence="3" id="KW-1185">Reference proteome</keyword>
<dbReference type="SMART" id="SM00347">
    <property type="entry name" value="HTH_MARR"/>
    <property type="match status" value="1"/>
</dbReference>
<dbReference type="Gene3D" id="1.10.10.10">
    <property type="entry name" value="Winged helix-like DNA-binding domain superfamily/Winged helix DNA-binding domain"/>
    <property type="match status" value="1"/>
</dbReference>
<feature type="domain" description="HTH marR-type" evidence="1">
    <location>
        <begin position="9"/>
        <end position="141"/>
    </location>
</feature>
<dbReference type="PANTHER" id="PTHR33164">
    <property type="entry name" value="TRANSCRIPTIONAL REGULATOR, MARR FAMILY"/>
    <property type="match status" value="1"/>
</dbReference>
<dbReference type="EMBL" id="JAANHS010000002">
    <property type="protein sequence ID" value="NHB75966.1"/>
    <property type="molecule type" value="Genomic_DNA"/>
</dbReference>
<evidence type="ECO:0000313" key="3">
    <source>
        <dbReference type="Proteomes" id="UP001515660"/>
    </source>
</evidence>
<sequence length="148" mass="16276">MTEKAEDLAVALFGELFMADQLARNRISKVLPKGMELSHFSVLNHLARVNDERTPAQLARSFHVTRGAMTNTLTKLEWAGHVHIRPDWEDARQKFVAISPAGRAARDGAVASVVPLIAEVVRSIGPEKMRALLSVLRELRISLEGDGG</sequence>
<dbReference type="Proteomes" id="UP001515660">
    <property type="component" value="Unassembled WGS sequence"/>
</dbReference>
<dbReference type="InterPro" id="IPR036390">
    <property type="entry name" value="WH_DNA-bd_sf"/>
</dbReference>
<organism evidence="2 3">
    <name type="scientific">Rhodobacter calidifons</name>
    <dbReference type="NCBI Taxonomy" id="2715277"/>
    <lineage>
        <taxon>Bacteria</taxon>
        <taxon>Pseudomonadati</taxon>
        <taxon>Pseudomonadota</taxon>
        <taxon>Alphaproteobacteria</taxon>
        <taxon>Rhodobacterales</taxon>
        <taxon>Rhodobacter group</taxon>
        <taxon>Rhodobacter</taxon>
    </lineage>
</organism>
<dbReference type="RefSeq" id="WP_166401980.1">
    <property type="nucleotide sequence ID" value="NZ_JAANHS010000002.1"/>
</dbReference>
<accession>A0ABX0G4H3</accession>
<name>A0ABX0G4H3_9RHOB</name>